<feature type="compositionally biased region" description="Polar residues" evidence="1">
    <location>
        <begin position="730"/>
        <end position="758"/>
    </location>
</feature>
<proteinExistence type="predicted"/>
<dbReference type="Proteomes" id="UP000187283">
    <property type="component" value="Unassembled WGS sequence"/>
</dbReference>
<gene>
    <name evidence="2" type="ORF">AYI70_g10053</name>
</gene>
<protein>
    <submittedName>
        <fullName evidence="2">Uncharacterized protein</fullName>
    </submittedName>
</protein>
<reference evidence="2 3" key="1">
    <citation type="submission" date="2017-01" db="EMBL/GenBank/DDBJ databases">
        <authorList>
            <person name="Mah S.A."/>
            <person name="Swanson W.J."/>
            <person name="Moy G.W."/>
            <person name="Vacquier V.D."/>
        </authorList>
    </citation>
    <scope>NUCLEOTIDE SEQUENCE [LARGE SCALE GENOMIC DNA]</scope>
    <source>
        <strain evidence="2 3">GSMNP</strain>
    </source>
</reference>
<sequence>MDYDLIFKKTVFSVKIPSPDYSPSQNVASLLSHDSRKHIAIGENVDAYLLAIIPRKALSDAMLPSFANSLNSHGSNNLEFNTKQSFIDFYADSSFQVLENEAFKYLLAFKFSVTTYLSIIVNKNSSQQNPISLSSSNSLSDSKVSISVQSVSPSHPNSSDASQNPPLIFGYNESTLEWIGAYKFKLDSKNNLNNNDVVLLNSHSASGLGLSIAQDNFDLEIRVSNQILDDFYLNSQDASIIDPKNINPQFVSLNSISKWITNKHNISNFNPQSSIQFGQSNLPLFNDKGHIPSLLSRPSNQLSILPGAEGSDLDALLNFPRRMFRTTVKTNPIIKLGYRLVQSPPFCGLDTVYLEVTISNSYSLPQKHPENTSIPSSDSDFGPVELVSLELDHKNLVISRLSDFNPLLFSKKKIISITNHSNTSTQNCFSSPKIFKPNESWSEIFSISASSFKSCYKNQDSSNISQNLNSNVNSELASSLSIVARGYIVELDNNSHKSSTRLSSLLEHKINVDINSLLLSSNISPHEKNKLSYNSITNRSICESTPSFLQLNGGFNLSSNSQNVISNKNLPEYNSKNNALSFGSLIGKSLPVGLDNSTNSPAVIYSPLLAQRPHIPFKGGFPLSQSEYESNNSDVFNNGIGQASSGLYYNGFDKHSSNNKSLTIKSLLYNISERKSSIAGANYSSASNANDRDSLDKPLPNPERSYANTKSDKISLGKKQNTLFSPLPSSPQTSFSSLEPTNRARSTTSPMLHNSKFNNPIKDNKSYKSRYSTADSFHFSGDHSSNDYDHSRLPKTLPITNVPSPVFPTSLPPNKRLSLENFTFSKYSNISKGYTYSPDYSNIHSKQKIHGEDYFKINSRSSSISKQTINQYLTQDNNAMPSNLVFSNRNSLSKINKNMSNSSVSLKYGMVLSKNANGLVGNTTRNFDIDVDENIAKSTFSLSEFGLCVSIKAQPKAKAGNVVPVIITITNVGSSEISGLSITSELINTLEDNTRTADQTAFSTNYTTQKNELSELISDINSQSLVEHSLFSLNLLAIDHKADIGTIGPQSSAKVVIRYYAPTSDFSGIGSLYLYAHADNFSSLYTSETAAAAAATAEHNAPSNSEKPNIDYANETHNGLTIRPALIAEFEAPIVVLVN</sequence>
<dbReference type="OrthoDB" id="5566221at2759"/>
<name>A0A1R1X8B3_9FUNG</name>
<evidence type="ECO:0000313" key="2">
    <source>
        <dbReference type="EMBL" id="OMJ10881.1"/>
    </source>
</evidence>
<dbReference type="EMBL" id="LSSN01004790">
    <property type="protein sequence ID" value="OMJ10881.1"/>
    <property type="molecule type" value="Genomic_DNA"/>
</dbReference>
<keyword evidence="3" id="KW-1185">Reference proteome</keyword>
<evidence type="ECO:0000313" key="3">
    <source>
        <dbReference type="Proteomes" id="UP000187283"/>
    </source>
</evidence>
<organism evidence="2 3">
    <name type="scientific">Smittium culicis</name>
    <dbReference type="NCBI Taxonomy" id="133412"/>
    <lineage>
        <taxon>Eukaryota</taxon>
        <taxon>Fungi</taxon>
        <taxon>Fungi incertae sedis</taxon>
        <taxon>Zoopagomycota</taxon>
        <taxon>Kickxellomycotina</taxon>
        <taxon>Harpellomycetes</taxon>
        <taxon>Harpellales</taxon>
        <taxon>Legeriomycetaceae</taxon>
        <taxon>Smittium</taxon>
    </lineage>
</organism>
<dbReference type="AlphaFoldDB" id="A0A1R1X8B3"/>
<comment type="caution">
    <text evidence="2">The sequence shown here is derived from an EMBL/GenBank/DDBJ whole genome shotgun (WGS) entry which is preliminary data.</text>
</comment>
<evidence type="ECO:0000256" key="1">
    <source>
        <dbReference type="SAM" id="MobiDB-lite"/>
    </source>
</evidence>
<feature type="region of interest" description="Disordered" evidence="1">
    <location>
        <begin position="682"/>
        <end position="766"/>
    </location>
</feature>
<accession>A0A1R1X8B3</accession>